<keyword evidence="2" id="KW-1133">Transmembrane helix</keyword>
<evidence type="ECO:0000256" key="2">
    <source>
        <dbReference type="SAM" id="Phobius"/>
    </source>
</evidence>
<evidence type="ECO:0000313" key="5">
    <source>
        <dbReference type="Proteomes" id="UP001058860"/>
    </source>
</evidence>
<dbReference type="Pfam" id="PF13399">
    <property type="entry name" value="LytR_C"/>
    <property type="match status" value="1"/>
</dbReference>
<protein>
    <submittedName>
        <fullName evidence="4">LytR C-terminal domain-containing protein</fullName>
    </submittedName>
</protein>
<proteinExistence type="predicted"/>
<dbReference type="EMBL" id="CP088295">
    <property type="protein sequence ID" value="UUY04805.1"/>
    <property type="molecule type" value="Genomic_DNA"/>
</dbReference>
<evidence type="ECO:0000313" key="4">
    <source>
        <dbReference type="EMBL" id="UUY04805.1"/>
    </source>
</evidence>
<feature type="compositionally biased region" description="Low complexity" evidence="1">
    <location>
        <begin position="170"/>
        <end position="185"/>
    </location>
</feature>
<feature type="transmembrane region" description="Helical" evidence="2">
    <location>
        <begin position="17"/>
        <end position="38"/>
    </location>
</feature>
<feature type="region of interest" description="Disordered" evidence="1">
    <location>
        <begin position="70"/>
        <end position="92"/>
    </location>
</feature>
<keyword evidence="2" id="KW-0472">Membrane</keyword>
<feature type="compositionally biased region" description="Polar residues" evidence="1">
    <location>
        <begin position="288"/>
        <end position="300"/>
    </location>
</feature>
<feature type="region of interest" description="Disordered" evidence="1">
    <location>
        <begin position="256"/>
        <end position="300"/>
    </location>
</feature>
<organism evidence="4 5">
    <name type="scientific">Svornostia abyssi</name>
    <dbReference type="NCBI Taxonomy" id="2898438"/>
    <lineage>
        <taxon>Bacteria</taxon>
        <taxon>Bacillati</taxon>
        <taxon>Actinomycetota</taxon>
        <taxon>Thermoleophilia</taxon>
        <taxon>Solirubrobacterales</taxon>
        <taxon>Baekduiaceae</taxon>
        <taxon>Svornostia</taxon>
    </lineage>
</organism>
<evidence type="ECO:0000256" key="1">
    <source>
        <dbReference type="SAM" id="MobiDB-lite"/>
    </source>
</evidence>
<feature type="compositionally biased region" description="Low complexity" evidence="1">
    <location>
        <begin position="196"/>
        <end position="211"/>
    </location>
</feature>
<name>A0ABY5PK57_9ACTN</name>
<gene>
    <name evidence="4" type="ORF">LRS13_04555</name>
</gene>
<sequence>MPFVQAAISVSDAIETYGAYAGLAAVVGLGVLSLLYFAQAREVKRLREWAAGAEEREADLTRRIVAQASRAAAASRPLSPQTAAGKGQKPVPKAAPATVAAAAAVAKVADPPTGPHAVPAAAGATAAATATPPAAADGPTTVTPAIPAKPAAAPPAGAPGAPNGQPPMAKPAEIPAKPAAAAPAAQDTGDTGPVQPVRTTAPRPARAATPVAAPPSRGPARRGEDAGGRSTGKVLGIVAGVVLGVVVVGFGATQLLGGDDAPAPSNTVGETVAEPAAGSGSASEEPARTSTTAAGGNAPSSVNVAVLNGTTVTGLAAEIAQQIEKAGYVRGTVTNSPDQSRSATIVSFREGSRSDALKVAQQIGVGEDAVQPLDPSDAVTAGEDADVVVIVGADRTDLP</sequence>
<dbReference type="Proteomes" id="UP001058860">
    <property type="component" value="Chromosome"/>
</dbReference>
<keyword evidence="2" id="KW-0812">Transmembrane</keyword>
<dbReference type="Gene3D" id="3.30.70.2390">
    <property type="match status" value="1"/>
</dbReference>
<dbReference type="RefSeq" id="WP_353865285.1">
    <property type="nucleotide sequence ID" value="NZ_CP088295.1"/>
</dbReference>
<feature type="compositionally biased region" description="Low complexity" evidence="1">
    <location>
        <begin position="273"/>
        <end position="284"/>
    </location>
</feature>
<keyword evidence="5" id="KW-1185">Reference proteome</keyword>
<feature type="transmembrane region" description="Helical" evidence="2">
    <location>
        <begin position="234"/>
        <end position="256"/>
    </location>
</feature>
<accession>A0ABY5PK57</accession>
<dbReference type="InterPro" id="IPR027381">
    <property type="entry name" value="LytR/CpsA/Psr_C"/>
</dbReference>
<feature type="compositionally biased region" description="Low complexity" evidence="1">
    <location>
        <begin position="129"/>
        <end position="151"/>
    </location>
</feature>
<evidence type="ECO:0000259" key="3">
    <source>
        <dbReference type="Pfam" id="PF13399"/>
    </source>
</evidence>
<feature type="domain" description="LytR/CpsA/Psr regulator C-terminal" evidence="3">
    <location>
        <begin position="301"/>
        <end position="394"/>
    </location>
</feature>
<feature type="region of interest" description="Disordered" evidence="1">
    <location>
        <begin position="129"/>
        <end position="230"/>
    </location>
</feature>
<reference evidence="5" key="1">
    <citation type="submission" date="2021-11" db="EMBL/GenBank/DDBJ databases">
        <title>Cultivation dependent microbiological survey of springs from the worlds oldest radium mine currently devoted to the extraction of radon-saturated water.</title>
        <authorList>
            <person name="Kapinusova G."/>
            <person name="Smrhova T."/>
            <person name="Strejcek M."/>
            <person name="Suman J."/>
            <person name="Jani K."/>
            <person name="Pajer P."/>
            <person name="Uhlik O."/>
        </authorList>
    </citation>
    <scope>NUCLEOTIDE SEQUENCE [LARGE SCALE GENOMIC DNA]</scope>
    <source>
        <strain evidence="5">J379</strain>
    </source>
</reference>